<dbReference type="KEGG" id="bcom:BAUCODRAFT_26673"/>
<dbReference type="HOGENOM" id="CLU_1669054_0_0_1"/>
<dbReference type="RefSeq" id="XP_007679149.1">
    <property type="nucleotide sequence ID" value="XM_007680959.1"/>
</dbReference>
<proteinExistence type="predicted"/>
<keyword evidence="2" id="KW-1185">Reference proteome</keyword>
<gene>
    <name evidence="1" type="ORF">BAUCODRAFT_26673</name>
</gene>
<accession>M2N3S9</accession>
<name>M2N3S9_BAUPA</name>
<sequence>MDMAAQMTPPIACETHPVFGVPELLEMALGHLKTKDLLVVTRHLRHTVLRSVRLMRKLGLLAQPPEARCSMTDMGIPSIKHDLYVHGTTAFLRQSQDSSEIFMGSRGSEGKAVEGAAYIWRRNAAIRLPTQRCTVLPAADETDGGEDALLLQTGAFVW</sequence>
<dbReference type="AlphaFoldDB" id="M2N3S9"/>
<dbReference type="EMBL" id="KB445560">
    <property type="protein sequence ID" value="EMC93375.1"/>
    <property type="molecule type" value="Genomic_DNA"/>
</dbReference>
<evidence type="ECO:0000313" key="2">
    <source>
        <dbReference type="Proteomes" id="UP000011761"/>
    </source>
</evidence>
<reference evidence="1 2" key="1">
    <citation type="journal article" date="2012" name="PLoS Pathog.">
        <title>Diverse lifestyles and strategies of plant pathogenesis encoded in the genomes of eighteen Dothideomycetes fungi.</title>
        <authorList>
            <person name="Ohm R.A."/>
            <person name="Feau N."/>
            <person name="Henrissat B."/>
            <person name="Schoch C.L."/>
            <person name="Horwitz B.A."/>
            <person name="Barry K.W."/>
            <person name="Condon B.J."/>
            <person name="Copeland A.C."/>
            <person name="Dhillon B."/>
            <person name="Glaser F."/>
            <person name="Hesse C.N."/>
            <person name="Kosti I."/>
            <person name="LaButti K."/>
            <person name="Lindquist E.A."/>
            <person name="Lucas S."/>
            <person name="Salamov A.A."/>
            <person name="Bradshaw R.E."/>
            <person name="Ciuffetti L."/>
            <person name="Hamelin R.C."/>
            <person name="Kema G.H.J."/>
            <person name="Lawrence C."/>
            <person name="Scott J.A."/>
            <person name="Spatafora J.W."/>
            <person name="Turgeon B.G."/>
            <person name="de Wit P.J.G.M."/>
            <person name="Zhong S."/>
            <person name="Goodwin S.B."/>
            <person name="Grigoriev I.V."/>
        </authorList>
    </citation>
    <scope>NUCLEOTIDE SEQUENCE [LARGE SCALE GENOMIC DNA]</scope>
    <source>
        <strain evidence="1 2">UAMH 10762</strain>
    </source>
</reference>
<evidence type="ECO:0000313" key="1">
    <source>
        <dbReference type="EMBL" id="EMC93375.1"/>
    </source>
</evidence>
<dbReference type="GeneID" id="19110465"/>
<protein>
    <submittedName>
        <fullName evidence="1">Uncharacterized protein</fullName>
    </submittedName>
</protein>
<organism evidence="1 2">
    <name type="scientific">Baudoinia panamericana (strain UAMH 10762)</name>
    <name type="common">Angels' share fungus</name>
    <name type="synonym">Baudoinia compniacensis (strain UAMH 10762)</name>
    <dbReference type="NCBI Taxonomy" id="717646"/>
    <lineage>
        <taxon>Eukaryota</taxon>
        <taxon>Fungi</taxon>
        <taxon>Dikarya</taxon>
        <taxon>Ascomycota</taxon>
        <taxon>Pezizomycotina</taxon>
        <taxon>Dothideomycetes</taxon>
        <taxon>Dothideomycetidae</taxon>
        <taxon>Mycosphaerellales</taxon>
        <taxon>Teratosphaeriaceae</taxon>
        <taxon>Baudoinia</taxon>
    </lineage>
</organism>
<dbReference type="Proteomes" id="UP000011761">
    <property type="component" value="Unassembled WGS sequence"/>
</dbReference>